<keyword evidence="3" id="KW-1185">Reference proteome</keyword>
<organism evidence="2 3">
    <name type="scientific">Leptolyngbya iicbica LK</name>
    <dbReference type="NCBI Taxonomy" id="2294035"/>
    <lineage>
        <taxon>Bacteria</taxon>
        <taxon>Bacillati</taxon>
        <taxon>Cyanobacteriota</taxon>
        <taxon>Cyanophyceae</taxon>
        <taxon>Leptolyngbyales</taxon>
        <taxon>Leptolyngbyaceae</taxon>
        <taxon>Leptolyngbya group</taxon>
        <taxon>Leptolyngbya</taxon>
        <taxon>Leptolyngbya iicbica</taxon>
    </lineage>
</organism>
<feature type="domain" description="Thioredoxin-like fold" evidence="1">
    <location>
        <begin position="6"/>
        <end position="68"/>
    </location>
</feature>
<protein>
    <submittedName>
        <fullName evidence="2">Glutaredoxin</fullName>
    </submittedName>
</protein>
<accession>A0A4V2E2M6</accession>
<gene>
    <name evidence="2" type="ORF">DYY88_10000</name>
</gene>
<dbReference type="Pfam" id="PF13192">
    <property type="entry name" value="Thioredoxin_3"/>
    <property type="match status" value="1"/>
</dbReference>
<dbReference type="InterPro" id="IPR036249">
    <property type="entry name" value="Thioredoxin-like_sf"/>
</dbReference>
<evidence type="ECO:0000259" key="1">
    <source>
        <dbReference type="Pfam" id="PF13192"/>
    </source>
</evidence>
<sequence>MSKRIVEVFTAGCPLCDETVKLVRELACSNCQVQVWDLRTESATDEGLEKAAQYEIHRVPAVVVNGQLAKCCQNQQPISREQLLAAGIGQG</sequence>
<name>A0A4V2E2M6_9CYAN</name>
<dbReference type="AlphaFoldDB" id="A0A4V2E2M6"/>
<reference evidence="2 3" key="1">
    <citation type="submission" date="2018-11" db="EMBL/GenBank/DDBJ databases">
        <title>Whole genome sequencing of an environmental sample.</title>
        <authorList>
            <person name="Sarangi A.N."/>
            <person name="Singh D."/>
            <person name="Tripathy S."/>
        </authorList>
    </citation>
    <scope>NUCLEOTIDE SEQUENCE [LARGE SCALE GENOMIC DNA]</scope>
    <source>
        <strain evidence="2 3">Lakshadweep</strain>
    </source>
</reference>
<dbReference type="RefSeq" id="WP_044151332.1">
    <property type="nucleotide sequence ID" value="NZ_QVFV01000002.1"/>
</dbReference>
<dbReference type="Proteomes" id="UP000292459">
    <property type="component" value="Unassembled WGS sequence"/>
</dbReference>
<dbReference type="InterPro" id="IPR012336">
    <property type="entry name" value="Thioredoxin-like_fold"/>
</dbReference>
<evidence type="ECO:0000313" key="2">
    <source>
        <dbReference type="EMBL" id="RZM79086.1"/>
    </source>
</evidence>
<comment type="caution">
    <text evidence="2">The sequence shown here is derived from an EMBL/GenBank/DDBJ whole genome shotgun (WGS) entry which is preliminary data.</text>
</comment>
<dbReference type="SUPFAM" id="SSF52833">
    <property type="entry name" value="Thioredoxin-like"/>
    <property type="match status" value="1"/>
</dbReference>
<dbReference type="Gene3D" id="3.40.30.10">
    <property type="entry name" value="Glutaredoxin"/>
    <property type="match status" value="1"/>
</dbReference>
<proteinExistence type="predicted"/>
<dbReference type="EMBL" id="QVFV01000002">
    <property type="protein sequence ID" value="RZM79086.1"/>
    <property type="molecule type" value="Genomic_DNA"/>
</dbReference>
<dbReference type="OrthoDB" id="2080764at2"/>
<evidence type="ECO:0000313" key="3">
    <source>
        <dbReference type="Proteomes" id="UP000292459"/>
    </source>
</evidence>